<evidence type="ECO:0000313" key="3">
    <source>
        <dbReference type="EMBL" id="TWU46932.1"/>
    </source>
</evidence>
<reference evidence="3 4" key="1">
    <citation type="submission" date="2019-02" db="EMBL/GenBank/DDBJ databases">
        <title>Deep-cultivation of Planctomycetes and their phenomic and genomic characterization uncovers novel biology.</title>
        <authorList>
            <person name="Wiegand S."/>
            <person name="Jogler M."/>
            <person name="Boedeker C."/>
            <person name="Pinto D."/>
            <person name="Vollmers J."/>
            <person name="Rivas-Marin E."/>
            <person name="Kohn T."/>
            <person name="Peeters S.H."/>
            <person name="Heuer A."/>
            <person name="Rast P."/>
            <person name="Oberbeckmann S."/>
            <person name="Bunk B."/>
            <person name="Jeske O."/>
            <person name="Meyerdierks A."/>
            <person name="Storesund J.E."/>
            <person name="Kallscheuer N."/>
            <person name="Luecker S."/>
            <person name="Lage O.M."/>
            <person name="Pohl T."/>
            <person name="Merkel B.J."/>
            <person name="Hornburger P."/>
            <person name="Mueller R.-W."/>
            <person name="Bruemmer F."/>
            <person name="Labrenz M."/>
            <person name="Spormann A.M."/>
            <person name="Op Den Camp H."/>
            <person name="Overmann J."/>
            <person name="Amann R."/>
            <person name="Jetten M.S.M."/>
            <person name="Mascher T."/>
            <person name="Medema M.H."/>
            <person name="Devos D.P."/>
            <person name="Kaster A.-K."/>
            <person name="Ovreas L."/>
            <person name="Rohde M."/>
            <person name="Galperin M.Y."/>
            <person name="Jogler C."/>
        </authorList>
    </citation>
    <scope>NUCLEOTIDE SEQUENCE [LARGE SCALE GENOMIC DNA]</scope>
    <source>
        <strain evidence="3 4">Poly59</strain>
    </source>
</reference>
<evidence type="ECO:0000313" key="4">
    <source>
        <dbReference type="Proteomes" id="UP000317977"/>
    </source>
</evidence>
<dbReference type="OrthoDB" id="224727at2"/>
<feature type="domain" description="DUF7800" evidence="2">
    <location>
        <begin position="45"/>
        <end position="126"/>
    </location>
</feature>
<dbReference type="Pfam" id="PF25077">
    <property type="entry name" value="DUF7800"/>
    <property type="match status" value="1"/>
</dbReference>
<dbReference type="PANTHER" id="PTHR43606:SF2">
    <property type="entry name" value="ALKALINE PHOSPHATASE FAMILY PROTEIN (AFU_ORTHOLOGUE AFUA_5G03860)"/>
    <property type="match status" value="1"/>
</dbReference>
<protein>
    <submittedName>
        <fullName evidence="3">PhoD-like phosphatase</fullName>
    </submittedName>
</protein>
<dbReference type="Pfam" id="PF09423">
    <property type="entry name" value="PhoD"/>
    <property type="match status" value="1"/>
</dbReference>
<name>A0A5C6ED32_9BACT</name>
<organism evidence="3 4">
    <name type="scientific">Rubripirellula reticaptiva</name>
    <dbReference type="NCBI Taxonomy" id="2528013"/>
    <lineage>
        <taxon>Bacteria</taxon>
        <taxon>Pseudomonadati</taxon>
        <taxon>Planctomycetota</taxon>
        <taxon>Planctomycetia</taxon>
        <taxon>Pirellulales</taxon>
        <taxon>Pirellulaceae</taxon>
        <taxon>Rubripirellula</taxon>
    </lineage>
</organism>
<dbReference type="SUPFAM" id="SSF56300">
    <property type="entry name" value="Metallo-dependent phosphatases"/>
    <property type="match status" value="1"/>
</dbReference>
<dbReference type="InterPro" id="IPR052900">
    <property type="entry name" value="Phospholipid_Metab_Enz"/>
</dbReference>
<dbReference type="InterPro" id="IPR029052">
    <property type="entry name" value="Metallo-depent_PP-like"/>
</dbReference>
<accession>A0A5C6ED32</accession>
<dbReference type="AlphaFoldDB" id="A0A5C6ED32"/>
<keyword evidence="4" id="KW-1185">Reference proteome</keyword>
<evidence type="ECO:0000259" key="1">
    <source>
        <dbReference type="Pfam" id="PF09423"/>
    </source>
</evidence>
<gene>
    <name evidence="3" type="ORF">Poly59_59060</name>
</gene>
<evidence type="ECO:0000259" key="2">
    <source>
        <dbReference type="Pfam" id="PF25077"/>
    </source>
</evidence>
<dbReference type="PANTHER" id="PTHR43606">
    <property type="entry name" value="PHOSPHATASE, PUTATIVE (AFU_ORTHOLOGUE AFUA_6G08710)-RELATED"/>
    <property type="match status" value="1"/>
</dbReference>
<dbReference type="Proteomes" id="UP000317977">
    <property type="component" value="Unassembled WGS sequence"/>
</dbReference>
<dbReference type="InterPro" id="IPR056702">
    <property type="entry name" value="DUF7800"/>
</dbReference>
<sequence length="612" mass="67798">MHKQIDKVAIAIALAIVCGAGVVDAQVMRWPDPIAGDVLPYAASGLSHGPLLGNPTSHSVHVWVRTKQPDSFRVRYGKSLPPDDHWNTVEGQTSDKYDLTGVVKIEALAPNTEYFYLVEVDGQVADLRADFADQWPSLRTLPDATAYADPVNNPDGLFNLSFAVGHCASQAPDNSGGQYVSTPAYDSIRRRHADEVSFGIVNGDVIYEEMRDGTLGGVRDNYKLYFSRGRSFANLFRRVPAMFTFDDHDVGWDIHGCGQIGLGEGRHLIRDVGLKAYEDYLGWANPSGAQRGSIRLGRGEVKRDDTILHDPDADFTSLSPDRVSTIHLGNYTRGVKIVPRREDAPKNAGVYGLTRVIDATHLEFTPPAKANEQVVYSIGTHHYYDWRVGNSHFFALDTRGERSNRNAKDRSDPNLFILGDAQKKWLLDGVENTDADFVFLVSPDPWMIYHTAAHVGGDDTDDKGDGFPSFLAEREELLQRLDAIKQPVVIFTGDVHASASVKISDNLWEVMCGPLGSTGHPIGTLGNPPNGGKWSSMGREVDIRWLSEFPNNMPYQQIRNTYYGVVQINNVLKAGSPGGGYQFVAYDRPHVIIRWHDGYTGQLVYSETIHTR</sequence>
<dbReference type="InterPro" id="IPR018946">
    <property type="entry name" value="PhoD-like_MPP"/>
</dbReference>
<dbReference type="Gene3D" id="3.60.21.70">
    <property type="entry name" value="PhoD-like phosphatase"/>
    <property type="match status" value="1"/>
</dbReference>
<dbReference type="InterPro" id="IPR038607">
    <property type="entry name" value="PhoD-like_sf"/>
</dbReference>
<feature type="domain" description="PhoD-like phosphatase metallophosphatase" evidence="1">
    <location>
        <begin position="380"/>
        <end position="523"/>
    </location>
</feature>
<comment type="caution">
    <text evidence="3">The sequence shown here is derived from an EMBL/GenBank/DDBJ whole genome shotgun (WGS) entry which is preliminary data.</text>
</comment>
<dbReference type="RefSeq" id="WP_146537363.1">
    <property type="nucleotide sequence ID" value="NZ_SJPX01000006.1"/>
</dbReference>
<dbReference type="EMBL" id="SJPX01000006">
    <property type="protein sequence ID" value="TWU46932.1"/>
    <property type="molecule type" value="Genomic_DNA"/>
</dbReference>
<proteinExistence type="predicted"/>